<organism evidence="3 4">
    <name type="scientific">Plasmodium relictum</name>
    <dbReference type="NCBI Taxonomy" id="85471"/>
    <lineage>
        <taxon>Eukaryota</taxon>
        <taxon>Sar</taxon>
        <taxon>Alveolata</taxon>
        <taxon>Apicomplexa</taxon>
        <taxon>Aconoidasida</taxon>
        <taxon>Haemosporida</taxon>
        <taxon>Plasmodiidae</taxon>
        <taxon>Plasmodium</taxon>
        <taxon>Plasmodium (Haemamoeba)</taxon>
    </lineage>
</organism>
<dbReference type="OMA" id="DSTCFCI"/>
<proteinExistence type="predicted"/>
<dbReference type="SMART" id="SM00332">
    <property type="entry name" value="PP2Cc"/>
    <property type="match status" value="1"/>
</dbReference>
<feature type="compositionally biased region" description="Low complexity" evidence="1">
    <location>
        <begin position="1148"/>
        <end position="1162"/>
    </location>
</feature>
<protein>
    <recommendedName>
        <fullName evidence="2">PPM-type phosphatase domain-containing protein</fullName>
    </recommendedName>
</protein>
<dbReference type="GeneID" id="39737101"/>
<dbReference type="InterPro" id="IPR001932">
    <property type="entry name" value="PPM-type_phosphatase-like_dom"/>
</dbReference>
<feature type="compositionally biased region" description="Basic and acidic residues" evidence="1">
    <location>
        <begin position="175"/>
        <end position="194"/>
    </location>
</feature>
<dbReference type="VEuPathDB" id="PlasmoDB:PRELSG_1132200"/>
<name>A0A1J1H861_PLARL</name>
<evidence type="ECO:0000313" key="3">
    <source>
        <dbReference type="EMBL" id="CRH00974.1"/>
    </source>
</evidence>
<dbReference type="SUPFAM" id="SSF81606">
    <property type="entry name" value="PP2C-like"/>
    <property type="match status" value="2"/>
</dbReference>
<feature type="region of interest" description="Disordered" evidence="1">
    <location>
        <begin position="1143"/>
        <end position="1188"/>
    </location>
</feature>
<dbReference type="GO" id="GO:0004722">
    <property type="term" value="F:protein serine/threonine phosphatase activity"/>
    <property type="evidence" value="ECO:0007669"/>
    <property type="project" value="InterPro"/>
</dbReference>
<dbReference type="RefSeq" id="XP_028533975.1">
    <property type="nucleotide sequence ID" value="XM_028677603.1"/>
</dbReference>
<dbReference type="PANTHER" id="PTHR13832">
    <property type="entry name" value="PROTEIN PHOSPHATASE 2C"/>
    <property type="match status" value="1"/>
</dbReference>
<feature type="compositionally biased region" description="Low complexity" evidence="1">
    <location>
        <begin position="1070"/>
        <end position="1086"/>
    </location>
</feature>
<keyword evidence="4" id="KW-1185">Reference proteome</keyword>
<dbReference type="Proteomes" id="UP000220158">
    <property type="component" value="Chromosome 11"/>
</dbReference>
<evidence type="ECO:0000256" key="1">
    <source>
        <dbReference type="SAM" id="MobiDB-lite"/>
    </source>
</evidence>
<dbReference type="PANTHER" id="PTHR13832:SF802">
    <property type="entry name" value="CHROMOSOME UNDETERMINED SCAFFOLD_5, WHOLE GENOME SHOTGUN SEQUENCE"/>
    <property type="match status" value="1"/>
</dbReference>
<dbReference type="EMBL" id="LN835306">
    <property type="protein sequence ID" value="CRH00974.1"/>
    <property type="molecule type" value="Genomic_DNA"/>
</dbReference>
<evidence type="ECO:0000259" key="2">
    <source>
        <dbReference type="SMART" id="SM00332"/>
    </source>
</evidence>
<feature type="domain" description="PPM-type phosphatase" evidence="2">
    <location>
        <begin position="916"/>
        <end position="1530"/>
    </location>
</feature>
<feature type="region of interest" description="Disordered" evidence="1">
    <location>
        <begin position="164"/>
        <end position="194"/>
    </location>
</feature>
<dbReference type="InterPro" id="IPR036457">
    <property type="entry name" value="PPM-type-like_dom_sf"/>
</dbReference>
<sequence length="1540" mass="184512">MTSKVLTNKKNDLHSEYENCFDILLKKNDIKNVDFSSKVNKDNSYIHFLKDDKYFDNKKFETVKIKEKKNDKGNASCSIQRQSKKNDKNIGIVTKKFKENNIKNEEIKNCTNNISKNYSSLNKAKNKSRNISQNVWEGNVIYNIRKEKDKYTIIKKETVDERNQYETKKKNKNNIQKDKYENSKQELKNDKTDKYRKNTIKNEIKLGNSFYKNMKNNNFEEYKYESFYENRKKKNTEKSGNNENLNVENIKRTDIFLNFEYNKNLDNKYSMSNEKNIEHYFLSYLPNKINNNNNYIQNKESLNSNQQINIKNNNNSCLNMNKSLIMNSLINDIKNYTNYEYVVEKKLCYNCFISKNKEHFNNSSRYMFIDKYMKLIKNKKENNEYINNSFTFTYGFYCKKGKYHENEETASHALFSSYQILNEIKNLFNYVSKKKKYNFFEELYEIFNLNSSFANKNKSDYNIMNSYMNKENNMKNIKHDLINNYNEEIPKVYVKFSLPSYSVNENLKEDSKSSYHIIYNCFFPEKNNNFAKKNFNNNNKRNKENKRKSNDMNIQYELDNVNYNIRKDNNLMENNEEKVYYTHQNIKVLQDFNFICKLCKKSQGINKEKKFEISYFNYLFNVSDNIKKKKKINEMFYFLNDTNNSSDSAEYNYLNYSNKYLYKNHQEKHCTINNINRSYNHINYNNSSINKFNNNDDGVNNNINPLIINKDKGSYFEYINQTKNKKKNNFFLSEKIIEKSTLNDYLINCKTCRYLHKYDNLPNDYLFNFCRDNYDLKYPFLLNLSKKNAHKIFDNYEEKNNEHLKSYIINQLQINNYEKGVKSKENASKNYLLSYSDLESYENDKKTINIEDEKKKTKKKKYVNTKYRSKSCTENFFLNLKRENNFIYLREKIKPIIKKYIVYTKRQLFQEYYENLNKTKNGKNLENNKNLEVNNPRNVNLNIKHLHNEFDMHLFTICDGHSDSHTSLFLIHNVHKIFYFLLIHTFFNIHFTFKLLYPLLDLLYYKTCVELNLNKCCGSCIINILIKNNYIYVSNIGDSKCALLTFDLDKFEYKENKRNPIKKKKKKKCNTINEKNSSNKDNSNSEIENKSYYDSYVINLNSLSYNELNAEHNCNNYLEYLRMYKLYYYNNFKHDRNYNSSHINTRSYNNNNEIYNNGNGNNKKNESGDSDNKQSESSDDNNIKNKKGIKKKKEKKYIKLDKELNKKIIKINNFILNEEKQINIGNFSSDLIKFNRLDGCLHPSRVIGDYDVKKKYNGLNILSNVPNIYKYNMNNINYFNNIHYIYKSINCNTCNKNYVLSSYGKINSINNIVLLNNKKKKFHNNKIKISNMRHLLNSTNSYDNMNSHNYKTFDKNLNSSKKLKGNDNHTEKYKNKESIQQFFKVHRENVSTDNTIGSQNKKEKLNLYLNEQFVPYINIKNSNLNKNYIYRIDKKNFFHLLIIASDGVFEFINPQFILNILIKNKSIYKKIQKIYKIYNTFTPDLNSKNDINLLLHKYMITKKESIKLAKDIVKSTITKGNFDDSTCFCIFLFPTLFYPL</sequence>
<dbReference type="OrthoDB" id="380919at2759"/>
<accession>A0A1J1H861</accession>
<reference evidence="3 4" key="1">
    <citation type="submission" date="2015-04" db="EMBL/GenBank/DDBJ databases">
        <authorList>
            <consortium name="Pathogen Informatics"/>
        </authorList>
    </citation>
    <scope>NUCLEOTIDE SEQUENCE [LARGE SCALE GENOMIC DNA]</scope>
    <source>
        <strain evidence="3 4">SGS1</strain>
    </source>
</reference>
<dbReference type="Gene3D" id="3.60.40.10">
    <property type="entry name" value="PPM-type phosphatase domain"/>
    <property type="match status" value="1"/>
</dbReference>
<evidence type="ECO:0000313" key="4">
    <source>
        <dbReference type="Proteomes" id="UP000220158"/>
    </source>
</evidence>
<dbReference type="InterPro" id="IPR015655">
    <property type="entry name" value="PP2C"/>
</dbReference>
<gene>
    <name evidence="3" type="ORF">PRELSG_1132200</name>
</gene>
<dbReference type="KEGG" id="prel:PRELSG_1132200"/>
<feature type="compositionally biased region" description="Basic and acidic residues" evidence="1">
    <location>
        <begin position="1163"/>
        <end position="1176"/>
    </location>
</feature>
<feature type="region of interest" description="Disordered" evidence="1">
    <location>
        <begin position="1062"/>
        <end position="1086"/>
    </location>
</feature>